<keyword evidence="4 6" id="KW-0251">Elongation factor</keyword>
<dbReference type="PROSITE" id="PS01127">
    <property type="entry name" value="EF_TS_2"/>
    <property type="match status" value="1"/>
</dbReference>
<dbReference type="GO" id="GO:0003746">
    <property type="term" value="F:translation elongation factor activity"/>
    <property type="evidence" value="ECO:0007669"/>
    <property type="project" value="UniProtKB-UniRule"/>
</dbReference>
<evidence type="ECO:0000256" key="1">
    <source>
        <dbReference type="ARBA" id="ARBA00005532"/>
    </source>
</evidence>
<dbReference type="InterPro" id="IPR018101">
    <property type="entry name" value="Transl_elong_Ts_CS"/>
</dbReference>
<dbReference type="SUPFAM" id="SSF46934">
    <property type="entry name" value="UBA-like"/>
    <property type="match status" value="1"/>
</dbReference>
<organism evidence="10 11">
    <name type="scientific">Marinicauda algicola</name>
    <dbReference type="NCBI Taxonomy" id="2029849"/>
    <lineage>
        <taxon>Bacteria</taxon>
        <taxon>Pseudomonadati</taxon>
        <taxon>Pseudomonadota</taxon>
        <taxon>Alphaproteobacteria</taxon>
        <taxon>Maricaulales</taxon>
        <taxon>Maricaulaceae</taxon>
        <taxon>Marinicauda</taxon>
    </lineage>
</organism>
<keyword evidence="5 6" id="KW-0648">Protein biosynthesis</keyword>
<dbReference type="InterPro" id="IPR014039">
    <property type="entry name" value="Transl_elong_EFTs/EF1B_dimer"/>
</dbReference>
<keyword evidence="11" id="KW-1185">Reference proteome</keyword>
<dbReference type="Pfam" id="PF00889">
    <property type="entry name" value="EF_TS"/>
    <property type="match status" value="1"/>
</dbReference>
<dbReference type="PANTHER" id="PTHR11741">
    <property type="entry name" value="ELONGATION FACTOR TS"/>
    <property type="match status" value="1"/>
</dbReference>
<dbReference type="RefSeq" id="WP_135997380.1">
    <property type="nucleotide sequence ID" value="NZ_CP071057.1"/>
</dbReference>
<dbReference type="OrthoDB" id="9808348at2"/>
<dbReference type="InterPro" id="IPR009060">
    <property type="entry name" value="UBA-like_sf"/>
</dbReference>
<dbReference type="GO" id="GO:0005737">
    <property type="term" value="C:cytoplasm"/>
    <property type="evidence" value="ECO:0007669"/>
    <property type="project" value="UniProtKB-SubCell"/>
</dbReference>
<dbReference type="Gene3D" id="3.30.479.20">
    <property type="entry name" value="Elongation factor Ts, dimerisation domain"/>
    <property type="match status" value="2"/>
</dbReference>
<evidence type="ECO:0000313" key="11">
    <source>
        <dbReference type="Proteomes" id="UP000308054"/>
    </source>
</evidence>
<comment type="function">
    <text evidence="6 7">Associates with the EF-Tu.GDP complex and induces the exchange of GDP to GTP. It remains bound to the aminoacyl-tRNA.EF-Tu.GTP complex up to the GTP hydrolysis stage on the ribosome.</text>
</comment>
<dbReference type="Gene3D" id="1.10.8.10">
    <property type="entry name" value="DNA helicase RuvA subunit, C-terminal domain"/>
    <property type="match status" value="1"/>
</dbReference>
<evidence type="ECO:0000256" key="3">
    <source>
        <dbReference type="ARBA" id="ARBA00022490"/>
    </source>
</evidence>
<protein>
    <recommendedName>
        <fullName evidence="2 6">Elongation factor Ts</fullName>
        <shortName evidence="6">EF-Ts</shortName>
    </recommendedName>
</protein>
<evidence type="ECO:0000256" key="7">
    <source>
        <dbReference type="RuleBase" id="RU000642"/>
    </source>
</evidence>
<dbReference type="PROSITE" id="PS01126">
    <property type="entry name" value="EF_TS_1"/>
    <property type="match status" value="1"/>
</dbReference>
<comment type="similarity">
    <text evidence="1 6 7">Belongs to the EF-Ts family.</text>
</comment>
<dbReference type="Gene3D" id="1.10.286.20">
    <property type="match status" value="1"/>
</dbReference>
<evidence type="ECO:0000256" key="6">
    <source>
        <dbReference type="HAMAP-Rule" id="MF_00050"/>
    </source>
</evidence>
<dbReference type="PANTHER" id="PTHR11741:SF0">
    <property type="entry name" value="ELONGATION FACTOR TS, MITOCHONDRIAL"/>
    <property type="match status" value="1"/>
</dbReference>
<proteinExistence type="inferred from homology"/>
<dbReference type="AlphaFoldDB" id="A0A4S2GWG4"/>
<dbReference type="NCBIfam" id="TIGR00116">
    <property type="entry name" value="tsf"/>
    <property type="match status" value="1"/>
</dbReference>
<dbReference type="CDD" id="cd14275">
    <property type="entry name" value="UBA_EF-Ts"/>
    <property type="match status" value="1"/>
</dbReference>
<accession>A0A4S2GWG4</accession>
<evidence type="ECO:0000259" key="9">
    <source>
        <dbReference type="Pfam" id="PF00889"/>
    </source>
</evidence>
<dbReference type="InterPro" id="IPR001816">
    <property type="entry name" value="Transl_elong_EFTs/EF1B"/>
</dbReference>
<evidence type="ECO:0000313" key="10">
    <source>
        <dbReference type="EMBL" id="TGY87406.1"/>
    </source>
</evidence>
<sequence length="313" mass="33110">MAQITASLVKELRDMTGAGMMDAKKALTETDGDVEAAVDWLRKKGLSKAAKKAGRVAAEGLVAVASAERDKGMAAAAVEVNAETDFVARNEKFQTAVKEIARLAVDAGELSRLAEAKTAAGETVSEKLTGLIATIGENMSLRRVSALSVTPGVVATYVHNPVADDMGKIGVLVALQSEGDRTKLEELGRKIAMHVAAGAPAPALATTVDDLDAAVVDREREVFGEQARASGKPENIVEKMVEGRLRKFYEEVVLLKQPFVFDPDKSVEQALKDAEKDIGASVALTGFVRMVLGEGVEKKEEDFAAEVAAVSKS</sequence>
<dbReference type="Proteomes" id="UP000308054">
    <property type="component" value="Unassembled WGS sequence"/>
</dbReference>
<keyword evidence="3 6" id="KW-0963">Cytoplasm</keyword>
<feature type="region of interest" description="Involved in Mg(2+) ion dislocation from EF-Tu" evidence="6">
    <location>
        <begin position="84"/>
        <end position="87"/>
    </location>
</feature>
<dbReference type="FunFam" id="1.10.286.20:FF:000001">
    <property type="entry name" value="Elongation factor Ts"/>
    <property type="match status" value="1"/>
</dbReference>
<dbReference type="FunFam" id="1.10.8.10:FF:000001">
    <property type="entry name" value="Elongation factor Ts"/>
    <property type="match status" value="1"/>
</dbReference>
<evidence type="ECO:0000256" key="8">
    <source>
        <dbReference type="RuleBase" id="RU000643"/>
    </source>
</evidence>
<evidence type="ECO:0000256" key="5">
    <source>
        <dbReference type="ARBA" id="ARBA00022917"/>
    </source>
</evidence>
<dbReference type="HAMAP" id="MF_00050">
    <property type="entry name" value="EF_Ts"/>
    <property type="match status" value="1"/>
</dbReference>
<reference evidence="10 11" key="1">
    <citation type="journal article" date="2017" name="Int. J. Syst. Evol. Microbiol.">
        <title>Marinicauda algicola sp. nov., isolated from a marine red alga Rhodosorus marinus.</title>
        <authorList>
            <person name="Jeong S.E."/>
            <person name="Jeon S.H."/>
            <person name="Chun B.H."/>
            <person name="Kim D.W."/>
            <person name="Jeon C.O."/>
        </authorList>
    </citation>
    <scope>NUCLEOTIDE SEQUENCE [LARGE SCALE GENOMIC DNA]</scope>
    <source>
        <strain evidence="10 11">JCM 31718</strain>
    </source>
</reference>
<dbReference type="InterPro" id="IPR036402">
    <property type="entry name" value="EF-Ts_dimer_sf"/>
</dbReference>
<dbReference type="EMBL" id="SRXW01000006">
    <property type="protein sequence ID" value="TGY87406.1"/>
    <property type="molecule type" value="Genomic_DNA"/>
</dbReference>
<evidence type="ECO:0000256" key="2">
    <source>
        <dbReference type="ARBA" id="ARBA00016956"/>
    </source>
</evidence>
<feature type="domain" description="Translation elongation factor EFTs/EF1B dimerisation" evidence="9">
    <location>
        <begin position="75"/>
        <end position="294"/>
    </location>
</feature>
<dbReference type="SUPFAM" id="SSF54713">
    <property type="entry name" value="Elongation factor Ts (EF-Ts), dimerisation domain"/>
    <property type="match status" value="2"/>
</dbReference>
<comment type="subcellular location">
    <subcellularLocation>
        <location evidence="6 8">Cytoplasm</location>
    </subcellularLocation>
</comment>
<comment type="caution">
    <text evidence="10">The sequence shown here is derived from an EMBL/GenBank/DDBJ whole genome shotgun (WGS) entry which is preliminary data.</text>
</comment>
<gene>
    <name evidence="6" type="primary">tsf</name>
    <name evidence="10" type="ORF">E5163_15180</name>
</gene>
<name>A0A4S2GWG4_9PROT</name>
<evidence type="ECO:0000256" key="4">
    <source>
        <dbReference type="ARBA" id="ARBA00022768"/>
    </source>
</evidence>